<dbReference type="EMBL" id="JACJIB010000019">
    <property type="protein sequence ID" value="MBA8916234.1"/>
    <property type="molecule type" value="Genomic_DNA"/>
</dbReference>
<comment type="caution">
    <text evidence="1">The sequence shown here is derived from an EMBL/GenBank/DDBJ whole genome shotgun (WGS) entry which is preliminary data.</text>
</comment>
<sequence length="635" mass="70572">MVLKVKWIDQVLHIITDECASPVMLNGLPANNSNPSWQANFAISDLHPLVILFWTDLTGREAVWFLDSQFNYIANDINDLKKSGWPHLTECAVVLASRFRNAILLGHRSVEQDFMSHMLLLDGEIISGLLTLAPDSLVPVCRTIEIGNIGSDHDELIGGNCQLRFQNIDSILHIFSLTAIRIANEVAERGRFVVPSLFSSDLVDCNLGLILSDNVFAYRFVEPTNGYAWFAIASFYTSQLCGIYLPDQNLLLVPNVETRQFLVSVFPGMPIEVSLQNHLIPHARDLIASEIKNRARRISYIWHNKHLGHHIWQDLTGAYLVNRDIAAANIPDIVIVGGDQAEMWGRLDELFPTFAGKVTRGLSNLSEAASFCYRQGLIAISPTSAFIPQALSGLIVEHSIKSESCVEDFYALDVARSAGSIIVLLGLRVENRTVVNFKDFCLNIVDQLSKLSNRVTVVVDGHNQERGASRALSSFADQYAIRAPIDVEKEIVVALLQKFDGTNVSIIDLIGQPMARSVFWSVKSDFFVTPWGAGLAKYRWVANSNGLVLAGARFLDDRIGLDIYNSNVTMENSGPVLFIDRESVEDDFEDRALISIQVGPQARDNYKVSMDGVVRALRQLIEHTASSPKSSDERC</sequence>
<evidence type="ECO:0000313" key="2">
    <source>
        <dbReference type="Proteomes" id="UP000543554"/>
    </source>
</evidence>
<keyword evidence="2" id="KW-1185">Reference proteome</keyword>
<dbReference type="AlphaFoldDB" id="A0AA40S826"/>
<reference evidence="1 2" key="1">
    <citation type="submission" date="2020-08" db="EMBL/GenBank/DDBJ databases">
        <title>Genomic Encyclopedia of Type Strains, Phase IV (KMG-IV): sequencing the most valuable type-strain genomes for metagenomic binning, comparative biology and taxonomic classification.</title>
        <authorList>
            <person name="Goeker M."/>
        </authorList>
    </citation>
    <scope>NUCLEOTIDE SEQUENCE [LARGE SCALE GENOMIC DNA]</scope>
    <source>
        <strain evidence="1 2">DSM 11490</strain>
    </source>
</reference>
<proteinExistence type="predicted"/>
<dbReference type="RefSeq" id="WP_182556922.1">
    <property type="nucleotide sequence ID" value="NZ_BPRF01000042.1"/>
</dbReference>
<evidence type="ECO:0000313" key="1">
    <source>
        <dbReference type="EMBL" id="MBA8916234.1"/>
    </source>
</evidence>
<gene>
    <name evidence="1" type="ORF">HNR51_005355</name>
</gene>
<accession>A0AA40S826</accession>
<dbReference type="Proteomes" id="UP000543554">
    <property type="component" value="Unassembled WGS sequence"/>
</dbReference>
<organism evidence="1 2">
    <name type="scientific">Methylorubrum thiocyanatum</name>
    <dbReference type="NCBI Taxonomy" id="47958"/>
    <lineage>
        <taxon>Bacteria</taxon>
        <taxon>Pseudomonadati</taxon>
        <taxon>Pseudomonadota</taxon>
        <taxon>Alphaproteobacteria</taxon>
        <taxon>Hyphomicrobiales</taxon>
        <taxon>Methylobacteriaceae</taxon>
        <taxon>Methylorubrum</taxon>
    </lineage>
</organism>
<name>A0AA40S826_9HYPH</name>
<protein>
    <submittedName>
        <fullName evidence="1">Uncharacterized protein</fullName>
    </submittedName>
</protein>